<dbReference type="InterPro" id="IPR000073">
    <property type="entry name" value="AB_hydrolase_1"/>
</dbReference>
<feature type="domain" description="AB hydrolase-1" evidence="1">
    <location>
        <begin position="5"/>
        <end position="219"/>
    </location>
</feature>
<sequence length="226" mass="24465">MRTYVVIHGGGDVGWSWHLVAAELRRRGHAVFAPDLPADDDTLTLEDYAEAVVDIVGARREVTVVGHSFGAFTAPLVAAQLAADELVLFAGMIPTPDESPSQWWENSGYTVASASRSAQDGGLTGNEDPLVSFYNGVPRALAEEALRRERAHPSQEAMERPWPLREWPDVSTRVVVFSDDRFFPSGFLRDLAATRLGLTADELPGGHCAMLSHPVEIADLLCGDAG</sequence>
<evidence type="ECO:0000259" key="1">
    <source>
        <dbReference type="Pfam" id="PF12697"/>
    </source>
</evidence>
<dbReference type="InterPro" id="IPR052897">
    <property type="entry name" value="Sec-Metab_Biosynth_Hydrolase"/>
</dbReference>
<dbReference type="PANTHER" id="PTHR37017:SF11">
    <property type="entry name" value="ESTERASE_LIPASE_THIOESTERASE DOMAIN-CONTAINING PROTEIN"/>
    <property type="match status" value="1"/>
</dbReference>
<proteinExistence type="predicted"/>
<dbReference type="InterPro" id="IPR029058">
    <property type="entry name" value="AB_hydrolase_fold"/>
</dbReference>
<dbReference type="PANTHER" id="PTHR37017">
    <property type="entry name" value="AB HYDROLASE-1 DOMAIN-CONTAINING PROTEIN-RELATED"/>
    <property type="match status" value="1"/>
</dbReference>
<dbReference type="RefSeq" id="WP_127012285.1">
    <property type="nucleotide sequence ID" value="NZ_CP031422.1"/>
</dbReference>
<dbReference type="Pfam" id="PF12697">
    <property type="entry name" value="Abhydrolase_6"/>
    <property type="match status" value="1"/>
</dbReference>
<dbReference type="Gene3D" id="3.40.50.1820">
    <property type="entry name" value="alpha/beta hydrolase"/>
    <property type="match status" value="1"/>
</dbReference>
<evidence type="ECO:0000313" key="2">
    <source>
        <dbReference type="EMBL" id="AZS40831.1"/>
    </source>
</evidence>
<evidence type="ECO:0000313" key="3">
    <source>
        <dbReference type="Proteomes" id="UP000274841"/>
    </source>
</evidence>
<dbReference type="AlphaFoldDB" id="A0A3S9WLD0"/>
<accession>A0A3S9WLD0</accession>
<dbReference type="Proteomes" id="UP000274841">
    <property type="component" value="Chromosome"/>
</dbReference>
<protein>
    <recommendedName>
        <fullName evidence="1">AB hydrolase-1 domain-containing protein</fullName>
    </recommendedName>
</protein>
<gene>
    <name evidence="2" type="ORF">CVS54_02175</name>
</gene>
<dbReference type="KEGG" id="moy:CVS54_02175"/>
<organism evidence="2 3">
    <name type="scientific">Microbacterium oxydans</name>
    <dbReference type="NCBI Taxonomy" id="82380"/>
    <lineage>
        <taxon>Bacteria</taxon>
        <taxon>Bacillati</taxon>
        <taxon>Actinomycetota</taxon>
        <taxon>Actinomycetes</taxon>
        <taxon>Micrococcales</taxon>
        <taxon>Microbacteriaceae</taxon>
        <taxon>Microbacterium</taxon>
    </lineage>
</organism>
<dbReference type="EMBL" id="CP031422">
    <property type="protein sequence ID" value="AZS40831.1"/>
    <property type="molecule type" value="Genomic_DNA"/>
</dbReference>
<reference evidence="2 3" key="1">
    <citation type="submission" date="2018-08" db="EMBL/GenBank/DDBJ databases">
        <title>Microbacterium oxydans strain HG3.</title>
        <authorList>
            <person name="ORTET P."/>
        </authorList>
    </citation>
    <scope>NUCLEOTIDE SEQUENCE [LARGE SCALE GENOMIC DNA]</scope>
    <source>
        <strain evidence="2 3">HG3</strain>
    </source>
</reference>
<dbReference type="SUPFAM" id="SSF53474">
    <property type="entry name" value="alpha/beta-Hydrolases"/>
    <property type="match status" value="1"/>
</dbReference>
<name>A0A3S9WLD0_9MICO</name>
<dbReference type="GO" id="GO:0003824">
    <property type="term" value="F:catalytic activity"/>
    <property type="evidence" value="ECO:0007669"/>
    <property type="project" value="UniProtKB-ARBA"/>
</dbReference>